<evidence type="ECO:0000313" key="3">
    <source>
        <dbReference type="Proteomes" id="UP000198251"/>
    </source>
</evidence>
<gene>
    <name evidence="2" type="ORF">GA0070610_1047</name>
</gene>
<keyword evidence="3" id="KW-1185">Reference proteome</keyword>
<evidence type="ECO:0000259" key="1">
    <source>
        <dbReference type="Pfam" id="PF24963"/>
    </source>
</evidence>
<dbReference type="Pfam" id="PF24963">
    <property type="entry name" value="DUF7768"/>
    <property type="match status" value="1"/>
</dbReference>
<feature type="domain" description="DUF7768" evidence="1">
    <location>
        <begin position="25"/>
        <end position="97"/>
    </location>
</feature>
<dbReference type="Proteomes" id="UP000198251">
    <property type="component" value="Chromosome I"/>
</dbReference>
<dbReference type="EMBL" id="LT607733">
    <property type="protein sequence ID" value="SCG14829.1"/>
    <property type="molecule type" value="Genomic_DNA"/>
</dbReference>
<accession>A0A1C5G4L6</accession>
<dbReference type="AlphaFoldDB" id="A0A1C5G4L6"/>
<evidence type="ECO:0000313" key="2">
    <source>
        <dbReference type="EMBL" id="SCG14829.1"/>
    </source>
</evidence>
<dbReference type="InterPro" id="IPR056670">
    <property type="entry name" value="DUF7768"/>
</dbReference>
<sequence length="149" mass="16679">MDIAERVLAVYTAHSKLTFYCRDVVSEFVLRNNAVPLNPFRIFDYFLGDRVDRDLVRRGNNNLVAITDETWVFGDVANGVYAEIELAHKLGKPVRYFSISTWVADIKEIQPDEVRFEDEVLKETGMPVSQLAAVLARASGGRNSGAVAV</sequence>
<organism evidence="2 3">
    <name type="scientific">Micromonospora echinofusca</name>
    <dbReference type="NCBI Taxonomy" id="47858"/>
    <lineage>
        <taxon>Bacteria</taxon>
        <taxon>Bacillati</taxon>
        <taxon>Actinomycetota</taxon>
        <taxon>Actinomycetes</taxon>
        <taxon>Micromonosporales</taxon>
        <taxon>Micromonosporaceae</taxon>
        <taxon>Micromonospora</taxon>
    </lineage>
</organism>
<reference evidence="2 3" key="1">
    <citation type="submission" date="2016-06" db="EMBL/GenBank/DDBJ databases">
        <authorList>
            <person name="Kjaerup R.B."/>
            <person name="Dalgaard T.S."/>
            <person name="Juul-Madsen H.R."/>
        </authorList>
    </citation>
    <scope>NUCLEOTIDE SEQUENCE [LARGE SCALE GENOMIC DNA]</scope>
    <source>
        <strain evidence="2 3">DSM 43913</strain>
    </source>
</reference>
<protein>
    <recommendedName>
        <fullName evidence="1">DUF7768 domain-containing protein</fullName>
    </recommendedName>
</protein>
<name>A0A1C5G4L6_MICEH</name>
<proteinExistence type="predicted"/>